<sequence length="147" mass="15630">MMQGMNDPATSIDQRDTTRSAKPFLIAAAIAVLAVLAVVILGITRPAENNLTDPDRVAIAARNFATARSDSDADRRKTTECTGFDEKKSPLGADSAGKKVEIAGVDAVHIDGDRATASVTSRIDGRQSAANWNFSRENGTWLVCVNP</sequence>
<name>A0A2S5ZVZ7_9NOCA</name>
<feature type="transmembrane region" description="Helical" evidence="2">
    <location>
        <begin position="24"/>
        <end position="43"/>
    </location>
</feature>
<organism evidence="3 4">
    <name type="scientific">Nocardia nova</name>
    <dbReference type="NCBI Taxonomy" id="37330"/>
    <lineage>
        <taxon>Bacteria</taxon>
        <taxon>Bacillati</taxon>
        <taxon>Actinomycetota</taxon>
        <taxon>Actinomycetes</taxon>
        <taxon>Mycobacteriales</taxon>
        <taxon>Nocardiaceae</taxon>
        <taxon>Nocardia</taxon>
    </lineage>
</organism>
<evidence type="ECO:0008006" key="5">
    <source>
        <dbReference type="Google" id="ProtNLM"/>
    </source>
</evidence>
<evidence type="ECO:0000256" key="2">
    <source>
        <dbReference type="SAM" id="Phobius"/>
    </source>
</evidence>
<evidence type="ECO:0000256" key="1">
    <source>
        <dbReference type="SAM" id="MobiDB-lite"/>
    </source>
</evidence>
<feature type="region of interest" description="Disordered" evidence="1">
    <location>
        <begin position="66"/>
        <end position="92"/>
    </location>
</feature>
<proteinExistence type="predicted"/>
<dbReference type="AlphaFoldDB" id="A0A2S5ZVZ7"/>
<gene>
    <name evidence="3" type="ORF">C5F51_33075</name>
</gene>
<accession>A0A2S5ZVZ7</accession>
<dbReference type="Proteomes" id="UP000238356">
    <property type="component" value="Unassembled WGS sequence"/>
</dbReference>
<comment type="caution">
    <text evidence="3">The sequence shown here is derived from an EMBL/GenBank/DDBJ whole genome shotgun (WGS) entry which is preliminary data.</text>
</comment>
<protein>
    <recommendedName>
        <fullName evidence="5">DUF4878 domain-containing protein</fullName>
    </recommendedName>
</protein>
<evidence type="ECO:0000313" key="4">
    <source>
        <dbReference type="Proteomes" id="UP000238356"/>
    </source>
</evidence>
<dbReference type="EMBL" id="PSZD01000035">
    <property type="protein sequence ID" value="PPJ21659.1"/>
    <property type="molecule type" value="Genomic_DNA"/>
</dbReference>
<reference evidence="3 4" key="1">
    <citation type="submission" date="2018-02" db="EMBL/GenBank/DDBJ databases">
        <title>8 Nocardia nova and 1 Nocardia cyriacigeorgica strain used for evolution to TMP-SMX.</title>
        <authorList>
            <person name="Mehta H."/>
            <person name="Weng J."/>
            <person name="Shamoo Y."/>
        </authorList>
    </citation>
    <scope>NUCLEOTIDE SEQUENCE [LARGE SCALE GENOMIC DNA]</scope>
    <source>
        <strain evidence="3 4">BAA2227</strain>
    </source>
</reference>
<keyword evidence="2" id="KW-0812">Transmembrane</keyword>
<feature type="compositionally biased region" description="Basic and acidic residues" evidence="1">
    <location>
        <begin position="69"/>
        <end position="89"/>
    </location>
</feature>
<keyword evidence="2" id="KW-1133">Transmembrane helix</keyword>
<evidence type="ECO:0000313" key="3">
    <source>
        <dbReference type="EMBL" id="PPJ21659.1"/>
    </source>
</evidence>
<keyword evidence="4" id="KW-1185">Reference proteome</keyword>
<keyword evidence="2" id="KW-0472">Membrane</keyword>